<evidence type="ECO:0000256" key="1">
    <source>
        <dbReference type="ARBA" id="ARBA00004211"/>
    </source>
</evidence>
<keyword evidence="6" id="KW-0175">Coiled coil</keyword>
<feature type="transmembrane region" description="Helical" evidence="9">
    <location>
        <begin position="304"/>
        <end position="323"/>
    </location>
</feature>
<evidence type="ECO:0000256" key="8">
    <source>
        <dbReference type="SAM" id="MobiDB-lite"/>
    </source>
</evidence>
<evidence type="ECO:0000313" key="11">
    <source>
        <dbReference type="EMBL" id="QGN15837.1"/>
    </source>
</evidence>
<reference evidence="11 12" key="1">
    <citation type="submission" date="2016-03" db="EMBL/GenBank/DDBJ databases">
        <title>How can Kluyveromyces marxianus grow so fast - potential evolutionary course in Saccharomyces Complex revealed by comparative genomics.</title>
        <authorList>
            <person name="Mo W."/>
            <person name="Lu W."/>
            <person name="Yang X."/>
            <person name="Qi J."/>
            <person name="Lv H."/>
        </authorList>
    </citation>
    <scope>NUCLEOTIDE SEQUENCE [LARGE SCALE GENOMIC DNA]</scope>
    <source>
        <strain evidence="11 12">FIM1</strain>
    </source>
</reference>
<dbReference type="PANTHER" id="PTHR19957">
    <property type="entry name" value="SYNTAXIN"/>
    <property type="match status" value="1"/>
</dbReference>
<evidence type="ECO:0000256" key="9">
    <source>
        <dbReference type="SAM" id="Phobius"/>
    </source>
</evidence>
<keyword evidence="3" id="KW-0813">Transport</keyword>
<dbReference type="InterPro" id="IPR010989">
    <property type="entry name" value="SNARE"/>
</dbReference>
<dbReference type="InterPro" id="IPR045242">
    <property type="entry name" value="Syntaxin"/>
</dbReference>
<evidence type="ECO:0000256" key="7">
    <source>
        <dbReference type="ARBA" id="ARBA00023136"/>
    </source>
</evidence>
<evidence type="ECO:0000256" key="4">
    <source>
        <dbReference type="ARBA" id="ARBA00022692"/>
    </source>
</evidence>
<dbReference type="Proteomes" id="UP000422736">
    <property type="component" value="Chromosome 4"/>
</dbReference>
<dbReference type="InterPro" id="IPR006012">
    <property type="entry name" value="Syntaxin/epimorphin_CS"/>
</dbReference>
<feature type="compositionally biased region" description="Low complexity" evidence="8">
    <location>
        <begin position="33"/>
        <end position="42"/>
    </location>
</feature>
<feature type="region of interest" description="Disordered" evidence="8">
    <location>
        <begin position="22"/>
        <end position="48"/>
    </location>
</feature>
<dbReference type="Gene3D" id="1.20.58.70">
    <property type="match status" value="1"/>
</dbReference>
<evidence type="ECO:0000256" key="3">
    <source>
        <dbReference type="ARBA" id="ARBA00022448"/>
    </source>
</evidence>
<dbReference type="CDD" id="cd15844">
    <property type="entry name" value="SNARE_syntaxin5"/>
    <property type="match status" value="1"/>
</dbReference>
<dbReference type="Pfam" id="PF05739">
    <property type="entry name" value="SNARE"/>
    <property type="match status" value="1"/>
</dbReference>
<gene>
    <name evidence="11" type="primary">SED5</name>
    <name evidence="11" type="ORF">FIM1_2533</name>
</gene>
<feature type="region of interest" description="Disordered" evidence="8">
    <location>
        <begin position="147"/>
        <end position="171"/>
    </location>
</feature>
<organism evidence="11 12">
    <name type="scientific">Kluyveromyces marxianus</name>
    <name type="common">Yeast</name>
    <name type="synonym">Candida kefyr</name>
    <dbReference type="NCBI Taxonomy" id="4911"/>
    <lineage>
        <taxon>Eukaryota</taxon>
        <taxon>Fungi</taxon>
        <taxon>Dikarya</taxon>
        <taxon>Ascomycota</taxon>
        <taxon>Saccharomycotina</taxon>
        <taxon>Saccharomycetes</taxon>
        <taxon>Saccharomycetales</taxon>
        <taxon>Saccharomycetaceae</taxon>
        <taxon>Kluyveromyces</taxon>
    </lineage>
</organism>
<protein>
    <submittedName>
        <fullName evidence="11">Integral membrane protein SED5</fullName>
    </submittedName>
</protein>
<dbReference type="SUPFAM" id="SSF47661">
    <property type="entry name" value="t-snare proteins"/>
    <property type="match status" value="1"/>
</dbReference>
<dbReference type="InterPro" id="IPR000727">
    <property type="entry name" value="T_SNARE_dom"/>
</dbReference>
<evidence type="ECO:0000256" key="2">
    <source>
        <dbReference type="ARBA" id="ARBA00009063"/>
    </source>
</evidence>
<accession>A0ABX6EVT1</accession>
<evidence type="ECO:0000256" key="6">
    <source>
        <dbReference type="ARBA" id="ARBA00023054"/>
    </source>
</evidence>
<keyword evidence="7 9" id="KW-0472">Membrane</keyword>
<keyword evidence="4 9" id="KW-0812">Transmembrane</keyword>
<keyword evidence="5 9" id="KW-1133">Transmembrane helix</keyword>
<comment type="similarity">
    <text evidence="2">Belongs to the syntaxin family.</text>
</comment>
<sequence>MSVDIRNRTVEFQKRCAIISKKNRNSNGKVNEGSGSSGPSKSEFQQKASHIAHEISNTAMQLGKLSQLAKRKPLLNDNPVEIMELTFLIKRRIYTIENELMELNKLQIGTKQHKQNVMTLLNTKMKNISGNFKDVLETRQKLELENKDRLERLTQGSGDVAGDGSNNEKGSGAINGHTGSLIGHGYNNVNPFISNLIEDETTKNAAASGANGSGLTLPQDGNLLLLEEQRTDQRYLQERSNAIETIESTIQEVGNLFQQLAHMVQEQGETIQRIDENVGDIEMNIHGAQRELLKYFDNISNNRWMAVKIFAIIFVFFLLWVMVN</sequence>
<evidence type="ECO:0000259" key="10">
    <source>
        <dbReference type="PROSITE" id="PS50192"/>
    </source>
</evidence>
<dbReference type="SMART" id="SM00397">
    <property type="entry name" value="t_SNARE"/>
    <property type="match status" value="1"/>
</dbReference>
<dbReference type="PANTHER" id="PTHR19957:SF3">
    <property type="entry name" value="SYNTAXIN-5"/>
    <property type="match status" value="1"/>
</dbReference>
<dbReference type="PROSITE" id="PS00914">
    <property type="entry name" value="SYNTAXIN"/>
    <property type="match status" value="1"/>
</dbReference>
<dbReference type="EMBL" id="CP015057">
    <property type="protein sequence ID" value="QGN15837.1"/>
    <property type="molecule type" value="Genomic_DNA"/>
</dbReference>
<dbReference type="PROSITE" id="PS50192">
    <property type="entry name" value="T_SNARE"/>
    <property type="match status" value="1"/>
</dbReference>
<feature type="domain" description="T-SNARE coiled-coil homology" evidence="10">
    <location>
        <begin position="233"/>
        <end position="295"/>
    </location>
</feature>
<evidence type="ECO:0000256" key="5">
    <source>
        <dbReference type="ARBA" id="ARBA00022989"/>
    </source>
</evidence>
<evidence type="ECO:0000313" key="12">
    <source>
        <dbReference type="Proteomes" id="UP000422736"/>
    </source>
</evidence>
<keyword evidence="12" id="KW-1185">Reference proteome</keyword>
<proteinExistence type="inferred from homology"/>
<comment type="subcellular location">
    <subcellularLocation>
        <location evidence="1">Membrane</location>
        <topology evidence="1">Single-pass type IV membrane protein</topology>
    </subcellularLocation>
</comment>
<name>A0ABX6EVT1_KLUMA</name>